<dbReference type="InterPro" id="IPR024735">
    <property type="entry name" value="TcpC"/>
</dbReference>
<keyword evidence="1" id="KW-1133">Transmembrane helix</keyword>
<dbReference type="CDD" id="cd16428">
    <property type="entry name" value="TcpC_C"/>
    <property type="match status" value="1"/>
</dbReference>
<dbReference type="RefSeq" id="WP_099390756.1">
    <property type="nucleotide sequence ID" value="NZ_PEBM01000050.1"/>
</dbReference>
<name>A0A2G3NRG5_STRMC</name>
<accession>A0A2G3NRG5</accession>
<evidence type="ECO:0000313" key="2">
    <source>
        <dbReference type="EMBL" id="PHV56123.1"/>
    </source>
</evidence>
<dbReference type="EMBL" id="PEBM01000050">
    <property type="protein sequence ID" value="PHV56123.1"/>
    <property type="molecule type" value="Genomic_DNA"/>
</dbReference>
<dbReference type="AlphaFoldDB" id="A0A2G3NRG5"/>
<dbReference type="Proteomes" id="UP000222913">
    <property type="component" value="Unassembled WGS sequence"/>
</dbReference>
<evidence type="ECO:0000313" key="3">
    <source>
        <dbReference type="Proteomes" id="UP000222913"/>
    </source>
</evidence>
<dbReference type="CDD" id="cd16386">
    <property type="entry name" value="TcpC_N"/>
    <property type="match status" value="1"/>
</dbReference>
<reference evidence="2 3" key="1">
    <citation type="submission" date="2017-10" db="EMBL/GenBank/DDBJ databases">
        <title>Whole-genome sequence of three Streptococcus macedonicus strains isolated from Italian cheeses of the Veneto region.</title>
        <authorList>
            <person name="Treu L."/>
            <person name="De Diego-Diaz B."/>
            <person name="Papadimitriou K."/>
            <person name="Tsakalidou E."/>
            <person name="Corich V."/>
            <person name="Giacomini A."/>
        </authorList>
    </citation>
    <scope>NUCLEOTIDE SEQUENCE [LARGE SCALE GENOMIC DNA]</scope>
    <source>
        <strain evidence="2 3">27MV</strain>
    </source>
</reference>
<gene>
    <name evidence="2" type="ORF">CS010_08930</name>
</gene>
<proteinExistence type="predicted"/>
<feature type="transmembrane region" description="Helical" evidence="1">
    <location>
        <begin position="38"/>
        <end position="58"/>
    </location>
</feature>
<dbReference type="InterPro" id="IPR035628">
    <property type="entry name" value="TcpC_C"/>
</dbReference>
<keyword evidence="1" id="KW-0812">Transmembrane</keyword>
<sequence>MNTVKLIYHHLKTYLGNFTKRPKKKGKPTLTLANKKTVNLAVLSGLAFILLVGLLGGIRAMTMSSKVTNLEKLMASKKAATSSPSSAPQTIDNRLQYYLNDFVECYFTIPNDSDGQTKQAKQLNSFYGSEPDIQAQGQVKNPSQLSWSRLLTVTDNVATYEVHYKQTVKNGDKTEEKELVTGFNIPYAKTKTGYYVTGLPWFSSLSTNQAVKKSTDTEVKLNQSDRISEKAKKKLDKFLNVFFTNYTTDQDNLDLVAHNVTVVKNATFKTLDFSYYKASDKAVMAYVQVTFEVAGSTHAENFTLTLSEKGKSYYVEKVSHTIPANYADTKE</sequence>
<dbReference type="Gene3D" id="3.10.450.540">
    <property type="match status" value="1"/>
</dbReference>
<keyword evidence="1" id="KW-0472">Membrane</keyword>
<protein>
    <submittedName>
        <fullName evidence="2">Conjugal transfer protein</fullName>
    </submittedName>
</protein>
<dbReference type="Pfam" id="PF12642">
    <property type="entry name" value="TpcC"/>
    <property type="match status" value="1"/>
</dbReference>
<comment type="caution">
    <text evidence="2">The sequence shown here is derived from an EMBL/GenBank/DDBJ whole genome shotgun (WGS) entry which is preliminary data.</text>
</comment>
<evidence type="ECO:0000256" key="1">
    <source>
        <dbReference type="SAM" id="Phobius"/>
    </source>
</evidence>
<organism evidence="2 3">
    <name type="scientific">Streptococcus macedonicus</name>
    <name type="common">Streptococcus gallolyticus macedonicus</name>
    <dbReference type="NCBI Taxonomy" id="59310"/>
    <lineage>
        <taxon>Bacteria</taxon>
        <taxon>Bacillati</taxon>
        <taxon>Bacillota</taxon>
        <taxon>Bacilli</taxon>
        <taxon>Lactobacillales</taxon>
        <taxon>Streptococcaceae</taxon>
        <taxon>Streptococcus</taxon>
    </lineage>
</organism>